<dbReference type="Proteomes" id="UP000829998">
    <property type="component" value="Chromosome"/>
</dbReference>
<sequence length="86" mass="9379">MSLQTVPNCVVIGSQTGGADGANYRFQIIKGFGSSFTCFGVFYPNRKETQRIGIVPDVEVKPTILGIQQGRDEVLERAVLFAKKGK</sequence>
<name>A0ABY4LVC4_9FLAO</name>
<dbReference type="SUPFAM" id="SSF52096">
    <property type="entry name" value="ClpP/crotonase"/>
    <property type="match status" value="1"/>
</dbReference>
<dbReference type="EMBL" id="CP096829">
    <property type="protein sequence ID" value="UPZ17033.1"/>
    <property type="molecule type" value="Genomic_DNA"/>
</dbReference>
<accession>A0ABY4LVC4</accession>
<proteinExistence type="predicted"/>
<dbReference type="InterPro" id="IPR005151">
    <property type="entry name" value="Tail-specific_protease"/>
</dbReference>
<dbReference type="Gene3D" id="3.90.226.10">
    <property type="entry name" value="2-enoyl-CoA Hydratase, Chain A, domain 1"/>
    <property type="match status" value="1"/>
</dbReference>
<reference evidence="2 3" key="1">
    <citation type="submission" date="2022-04" db="EMBL/GenBank/DDBJ databases">
        <authorList>
            <person name="Ra J.-S."/>
            <person name="Kim S.-B."/>
        </authorList>
    </citation>
    <scope>NUCLEOTIDE SEQUENCE [LARGE SCALE GENOMIC DNA]</scope>
    <source>
        <strain evidence="2 3">MMS21-Er5</strain>
    </source>
</reference>
<dbReference type="RefSeq" id="WP_248729071.1">
    <property type="nucleotide sequence ID" value="NZ_CP096829.1"/>
</dbReference>
<gene>
    <name evidence="2" type="ORF">M0M44_06715</name>
</gene>
<protein>
    <submittedName>
        <fullName evidence="2">S41 family peptidase</fullName>
    </submittedName>
</protein>
<evidence type="ECO:0000313" key="2">
    <source>
        <dbReference type="EMBL" id="UPZ17033.1"/>
    </source>
</evidence>
<dbReference type="Pfam" id="PF03572">
    <property type="entry name" value="Peptidase_S41"/>
    <property type="match status" value="1"/>
</dbReference>
<evidence type="ECO:0000313" key="3">
    <source>
        <dbReference type="Proteomes" id="UP000829998"/>
    </source>
</evidence>
<organism evidence="2 3">
    <name type="scientific">Flavobacterium humidisoli</name>
    <dbReference type="NCBI Taxonomy" id="2937442"/>
    <lineage>
        <taxon>Bacteria</taxon>
        <taxon>Pseudomonadati</taxon>
        <taxon>Bacteroidota</taxon>
        <taxon>Flavobacteriia</taxon>
        <taxon>Flavobacteriales</taxon>
        <taxon>Flavobacteriaceae</taxon>
        <taxon>Flavobacterium</taxon>
    </lineage>
</organism>
<keyword evidence="3" id="KW-1185">Reference proteome</keyword>
<dbReference type="InterPro" id="IPR029045">
    <property type="entry name" value="ClpP/crotonase-like_dom_sf"/>
</dbReference>
<evidence type="ECO:0000259" key="1">
    <source>
        <dbReference type="Pfam" id="PF03572"/>
    </source>
</evidence>
<feature type="domain" description="Tail specific protease" evidence="1">
    <location>
        <begin position="3"/>
        <end position="60"/>
    </location>
</feature>